<feature type="region of interest" description="Disordered" evidence="3">
    <location>
        <begin position="606"/>
        <end position="660"/>
    </location>
</feature>
<feature type="compositionally biased region" description="Basic residues" evidence="3">
    <location>
        <begin position="618"/>
        <end position="628"/>
    </location>
</feature>
<dbReference type="GO" id="GO:0000785">
    <property type="term" value="C:chromatin"/>
    <property type="evidence" value="ECO:0007669"/>
    <property type="project" value="TreeGrafter"/>
</dbReference>
<feature type="compositionally biased region" description="Basic and acidic residues" evidence="3">
    <location>
        <begin position="1"/>
        <end position="11"/>
    </location>
</feature>
<proteinExistence type="predicted"/>
<feature type="compositionally biased region" description="Polar residues" evidence="3">
    <location>
        <begin position="73"/>
        <end position="87"/>
    </location>
</feature>
<organism evidence="5 6">
    <name type="scientific">Tigriopus californicus</name>
    <name type="common">Marine copepod</name>
    <dbReference type="NCBI Taxonomy" id="6832"/>
    <lineage>
        <taxon>Eukaryota</taxon>
        <taxon>Metazoa</taxon>
        <taxon>Ecdysozoa</taxon>
        <taxon>Arthropoda</taxon>
        <taxon>Crustacea</taxon>
        <taxon>Multicrustacea</taxon>
        <taxon>Hexanauplia</taxon>
        <taxon>Copepoda</taxon>
        <taxon>Harpacticoida</taxon>
        <taxon>Harpacticidae</taxon>
        <taxon>Tigriopus</taxon>
    </lineage>
</organism>
<evidence type="ECO:0000256" key="2">
    <source>
        <dbReference type="PROSITE-ProRule" id="PRU00035"/>
    </source>
</evidence>
<dbReference type="SMART" id="SM00297">
    <property type="entry name" value="BROMO"/>
    <property type="match status" value="2"/>
</dbReference>
<dbReference type="InterPro" id="IPR001487">
    <property type="entry name" value="Bromodomain"/>
</dbReference>
<comment type="caution">
    <text evidence="5">The sequence shown here is derived from an EMBL/GenBank/DDBJ whole genome shotgun (WGS) entry which is preliminary data.</text>
</comment>
<gene>
    <name evidence="5" type="ORF">TCAL_08520</name>
</gene>
<dbReference type="Pfam" id="PF00439">
    <property type="entry name" value="Bromodomain"/>
    <property type="match status" value="2"/>
</dbReference>
<dbReference type="GO" id="GO:0006355">
    <property type="term" value="P:regulation of DNA-templated transcription"/>
    <property type="evidence" value="ECO:0007669"/>
    <property type="project" value="TreeGrafter"/>
</dbReference>
<sequence>MGLPAEIDREMSSVSNDNHSPAAPEVQKPDQNGLGTKENSSRMSETSHQTNGSTIGPIKSEPSVKTETGPGLAQSNGPLNDGSSTADDSLHNESKPADISSEDVDVMTPLEGNPSEELRQTQAPLTNGPIEPEVNLKAKLKRVRTHVVSALFKHPKSVAFREPVNAKALGIYPIYFNVIKRPMDLGTVRKKIDRGDYQSKAECLSDINQIWINAKTFNLPGHFVHEAAKIMEKVTKDKWFKLEQDERAGLYAEEDRAKAQTTKKRSTPKDPVKAPKLTTTSPNKEARKRVARKMSTGLPGELNQPQQLKKKYVENLSDQMKQCDSILRQVMAEKTQSEPFLHIDAYPGNSRATIDLYTVQSRLQNHFYRHPLQFANDVRRIVTETYRYNPEESPLCFKASGLHHRFEVLFSRVDFEPVDNPAKYDPLNVTMNEDEAMIQHLMGAQNQIVAIRENVGLLIRDLPVITGKPRRPTKTGNSNRGGGAPRRAAGTGAGAGKGKRARPTGGAANQSGAKRRKPNGALGPPHSQPVQLERHNLTVEESLALREQVAQLREDQQQKIVDIMLANKETLTTDANGFTEIDLSNCSALTVSQIQAFILGAQQSQIRQSVAAPSPVKKPPKTPKKSSPKKGSGGHLSDSSSDSDSDDDSSSSNSSSSDSE</sequence>
<dbReference type="PRINTS" id="PR00503">
    <property type="entry name" value="BROMODOMAIN"/>
</dbReference>
<name>A0A553PJA8_TIGCA</name>
<protein>
    <recommendedName>
        <fullName evidence="4">Bromo domain-containing protein</fullName>
    </recommendedName>
</protein>
<dbReference type="PANTHER" id="PTHR22880">
    <property type="entry name" value="FALZ-RELATED BROMODOMAIN-CONTAINING PROTEINS"/>
    <property type="match status" value="1"/>
</dbReference>
<feature type="region of interest" description="Disordered" evidence="3">
    <location>
        <begin position="466"/>
        <end position="532"/>
    </location>
</feature>
<evidence type="ECO:0000313" key="6">
    <source>
        <dbReference type="Proteomes" id="UP000318571"/>
    </source>
</evidence>
<dbReference type="GO" id="GO:0005634">
    <property type="term" value="C:nucleus"/>
    <property type="evidence" value="ECO:0007669"/>
    <property type="project" value="TreeGrafter"/>
</dbReference>
<dbReference type="OrthoDB" id="784962at2759"/>
<dbReference type="Gene3D" id="1.20.920.10">
    <property type="entry name" value="Bromodomain-like"/>
    <property type="match status" value="2"/>
</dbReference>
<dbReference type="InterPro" id="IPR050935">
    <property type="entry name" value="Bromo_chromatin_reader"/>
</dbReference>
<evidence type="ECO:0000313" key="5">
    <source>
        <dbReference type="EMBL" id="TRY77739.1"/>
    </source>
</evidence>
<feature type="domain" description="Bromo" evidence="4">
    <location>
        <begin position="354"/>
        <end position="396"/>
    </location>
</feature>
<accession>A0A553PJA8</accession>
<dbReference type="InterPro" id="IPR036427">
    <property type="entry name" value="Bromodomain-like_sf"/>
</dbReference>
<dbReference type="EMBL" id="VCGU01000003">
    <property type="protein sequence ID" value="TRY77739.1"/>
    <property type="molecule type" value="Genomic_DNA"/>
</dbReference>
<feature type="domain" description="Bromo" evidence="4">
    <location>
        <begin position="152"/>
        <end position="225"/>
    </location>
</feature>
<keyword evidence="1 2" id="KW-0103">Bromodomain</keyword>
<feature type="compositionally biased region" description="Low complexity" evidence="3">
    <location>
        <begin position="650"/>
        <end position="660"/>
    </location>
</feature>
<feature type="region of interest" description="Disordered" evidence="3">
    <location>
        <begin position="1"/>
        <end position="119"/>
    </location>
</feature>
<dbReference type="PROSITE" id="PS50014">
    <property type="entry name" value="BROMODOMAIN_2"/>
    <property type="match status" value="2"/>
</dbReference>
<dbReference type="GO" id="GO:0006338">
    <property type="term" value="P:chromatin remodeling"/>
    <property type="evidence" value="ECO:0007669"/>
    <property type="project" value="TreeGrafter"/>
</dbReference>
<dbReference type="AlphaFoldDB" id="A0A553PJA8"/>
<feature type="region of interest" description="Disordered" evidence="3">
    <location>
        <begin position="251"/>
        <end position="287"/>
    </location>
</feature>
<dbReference type="CDD" id="cd04369">
    <property type="entry name" value="Bromodomain"/>
    <property type="match status" value="1"/>
</dbReference>
<feature type="compositionally biased region" description="Polar residues" evidence="3">
    <location>
        <begin position="29"/>
        <end position="54"/>
    </location>
</feature>
<dbReference type="Proteomes" id="UP000318571">
    <property type="component" value="Chromosome 11"/>
</dbReference>
<dbReference type="STRING" id="6832.A0A553PJA8"/>
<evidence type="ECO:0000256" key="1">
    <source>
        <dbReference type="ARBA" id="ARBA00023117"/>
    </source>
</evidence>
<keyword evidence="6" id="KW-1185">Reference proteome</keyword>
<evidence type="ECO:0000259" key="4">
    <source>
        <dbReference type="PROSITE" id="PS50014"/>
    </source>
</evidence>
<dbReference type="PANTHER" id="PTHR22880:SF225">
    <property type="entry name" value="BROMODOMAIN-CONTAINING PROTEIN BET-1-RELATED"/>
    <property type="match status" value="1"/>
</dbReference>
<evidence type="ECO:0000256" key="3">
    <source>
        <dbReference type="SAM" id="MobiDB-lite"/>
    </source>
</evidence>
<dbReference type="SUPFAM" id="SSF47370">
    <property type="entry name" value="Bromodomain"/>
    <property type="match status" value="2"/>
</dbReference>
<reference evidence="5 6" key="1">
    <citation type="journal article" date="2018" name="Nat. Ecol. Evol.">
        <title>Genomic signatures of mitonuclear coevolution across populations of Tigriopus californicus.</title>
        <authorList>
            <person name="Barreto F.S."/>
            <person name="Watson E.T."/>
            <person name="Lima T.G."/>
            <person name="Willett C.S."/>
            <person name="Edmands S."/>
            <person name="Li W."/>
            <person name="Burton R.S."/>
        </authorList>
    </citation>
    <scope>NUCLEOTIDE SEQUENCE [LARGE SCALE GENOMIC DNA]</scope>
    <source>
        <strain evidence="5 6">San Diego</strain>
    </source>
</reference>